<dbReference type="Gene3D" id="1.10.10.10">
    <property type="entry name" value="Winged helix-like DNA-binding domain superfamily/Winged helix DNA-binding domain"/>
    <property type="match status" value="1"/>
</dbReference>
<evidence type="ECO:0000313" key="7">
    <source>
        <dbReference type="EMBL" id="CAA9503331.1"/>
    </source>
</evidence>
<dbReference type="Pfam" id="PF04542">
    <property type="entry name" value="Sigma70_r2"/>
    <property type="match status" value="1"/>
</dbReference>
<dbReference type="PANTHER" id="PTHR43133">
    <property type="entry name" value="RNA POLYMERASE ECF-TYPE SIGMA FACTO"/>
    <property type="match status" value="1"/>
</dbReference>
<dbReference type="Pfam" id="PF08281">
    <property type="entry name" value="Sigma70_r4_2"/>
    <property type="match status" value="1"/>
</dbReference>
<accession>A0A6J4SRI8</accession>
<dbReference type="PANTHER" id="PTHR43133:SF62">
    <property type="entry name" value="RNA POLYMERASE SIGMA FACTOR SIGZ"/>
    <property type="match status" value="1"/>
</dbReference>
<proteinExistence type="inferred from homology"/>
<dbReference type="NCBIfam" id="TIGR02937">
    <property type="entry name" value="sigma70-ECF"/>
    <property type="match status" value="1"/>
</dbReference>
<reference evidence="7" key="1">
    <citation type="submission" date="2020-02" db="EMBL/GenBank/DDBJ databases">
        <authorList>
            <person name="Meier V. D."/>
        </authorList>
    </citation>
    <scope>NUCLEOTIDE SEQUENCE</scope>
    <source>
        <strain evidence="7">AVDCRST_MAG39</strain>
    </source>
</reference>
<dbReference type="GO" id="GO:0016987">
    <property type="term" value="F:sigma factor activity"/>
    <property type="evidence" value="ECO:0007669"/>
    <property type="project" value="UniProtKB-KW"/>
</dbReference>
<evidence type="ECO:0000259" key="5">
    <source>
        <dbReference type="Pfam" id="PF04542"/>
    </source>
</evidence>
<evidence type="ECO:0000256" key="1">
    <source>
        <dbReference type="ARBA" id="ARBA00010641"/>
    </source>
</evidence>
<keyword evidence="2" id="KW-0805">Transcription regulation</keyword>
<evidence type="ECO:0000259" key="6">
    <source>
        <dbReference type="Pfam" id="PF08281"/>
    </source>
</evidence>
<dbReference type="EMBL" id="CADCVW010000061">
    <property type="protein sequence ID" value="CAA9503331.1"/>
    <property type="molecule type" value="Genomic_DNA"/>
</dbReference>
<protein>
    <submittedName>
        <fullName evidence="7">RNA polymerase sigma-70 factor</fullName>
    </submittedName>
</protein>
<dbReference type="InterPro" id="IPR013249">
    <property type="entry name" value="RNA_pol_sigma70_r4_t2"/>
</dbReference>
<dbReference type="InterPro" id="IPR039425">
    <property type="entry name" value="RNA_pol_sigma-70-like"/>
</dbReference>
<evidence type="ECO:0000256" key="2">
    <source>
        <dbReference type="ARBA" id="ARBA00023015"/>
    </source>
</evidence>
<dbReference type="InterPro" id="IPR013324">
    <property type="entry name" value="RNA_pol_sigma_r3/r4-like"/>
</dbReference>
<dbReference type="InterPro" id="IPR007627">
    <property type="entry name" value="RNA_pol_sigma70_r2"/>
</dbReference>
<keyword evidence="4" id="KW-0804">Transcription</keyword>
<feature type="domain" description="RNA polymerase sigma-70 region 2" evidence="5">
    <location>
        <begin position="29"/>
        <end position="94"/>
    </location>
</feature>
<keyword evidence="3" id="KW-0731">Sigma factor</keyword>
<dbReference type="InterPro" id="IPR014284">
    <property type="entry name" value="RNA_pol_sigma-70_dom"/>
</dbReference>
<evidence type="ECO:0000256" key="3">
    <source>
        <dbReference type="ARBA" id="ARBA00023082"/>
    </source>
</evidence>
<evidence type="ECO:0000256" key="4">
    <source>
        <dbReference type="ARBA" id="ARBA00023163"/>
    </source>
</evidence>
<organism evidence="7">
    <name type="scientific">uncultured Sphingomonadaceae bacterium</name>
    <dbReference type="NCBI Taxonomy" id="169976"/>
    <lineage>
        <taxon>Bacteria</taxon>
        <taxon>Pseudomonadati</taxon>
        <taxon>Pseudomonadota</taxon>
        <taxon>Alphaproteobacteria</taxon>
        <taxon>Sphingomonadales</taxon>
        <taxon>Sphingomonadaceae</taxon>
        <taxon>environmental samples</taxon>
    </lineage>
</organism>
<sequence>MADRDRAALSAALARVGEGSQAALAEVYSETSAKLFGVCLRILGDRGEAEDVLQDVYINVWRHAGGFDPRRSSPITWLSALARNRAIDRIRARGHRPTAPLEAAAEVADDAPDALALVSGDQEAGRLSHCLGELDARSARAIRAAFFDGRSYAELAGAEGVPLGTMKSWVRRGLLRLRGCLDR</sequence>
<gene>
    <name evidence="7" type="ORF">AVDCRST_MAG39-1511</name>
</gene>
<dbReference type="GO" id="GO:0006352">
    <property type="term" value="P:DNA-templated transcription initiation"/>
    <property type="evidence" value="ECO:0007669"/>
    <property type="project" value="InterPro"/>
</dbReference>
<dbReference type="SUPFAM" id="SSF88946">
    <property type="entry name" value="Sigma2 domain of RNA polymerase sigma factors"/>
    <property type="match status" value="1"/>
</dbReference>
<feature type="domain" description="RNA polymerase sigma factor 70 region 4 type 2" evidence="6">
    <location>
        <begin position="126"/>
        <end position="177"/>
    </location>
</feature>
<dbReference type="SUPFAM" id="SSF88659">
    <property type="entry name" value="Sigma3 and sigma4 domains of RNA polymerase sigma factors"/>
    <property type="match status" value="1"/>
</dbReference>
<dbReference type="AlphaFoldDB" id="A0A6J4SRI8"/>
<name>A0A6J4SRI8_9SPHN</name>
<comment type="similarity">
    <text evidence="1">Belongs to the sigma-70 factor family. ECF subfamily.</text>
</comment>
<dbReference type="InterPro" id="IPR013325">
    <property type="entry name" value="RNA_pol_sigma_r2"/>
</dbReference>
<dbReference type="GO" id="GO:0003677">
    <property type="term" value="F:DNA binding"/>
    <property type="evidence" value="ECO:0007669"/>
    <property type="project" value="InterPro"/>
</dbReference>
<dbReference type="InterPro" id="IPR036388">
    <property type="entry name" value="WH-like_DNA-bd_sf"/>
</dbReference>
<dbReference type="Gene3D" id="1.10.1740.10">
    <property type="match status" value="1"/>
</dbReference>